<evidence type="ECO:0000313" key="1">
    <source>
        <dbReference type="EMBL" id="KOM25741.1"/>
    </source>
</evidence>
<dbReference type="Gramene" id="KOM25741">
    <property type="protein sequence ID" value="KOM25741"/>
    <property type="gene ID" value="LR48_Vigan181s001900"/>
</dbReference>
<gene>
    <name evidence="1" type="ORF">LR48_Vigan181s001900</name>
</gene>
<organism evidence="1 2">
    <name type="scientific">Phaseolus angularis</name>
    <name type="common">Azuki bean</name>
    <name type="synonym">Vigna angularis</name>
    <dbReference type="NCBI Taxonomy" id="3914"/>
    <lineage>
        <taxon>Eukaryota</taxon>
        <taxon>Viridiplantae</taxon>
        <taxon>Streptophyta</taxon>
        <taxon>Embryophyta</taxon>
        <taxon>Tracheophyta</taxon>
        <taxon>Spermatophyta</taxon>
        <taxon>Magnoliopsida</taxon>
        <taxon>eudicotyledons</taxon>
        <taxon>Gunneridae</taxon>
        <taxon>Pentapetalae</taxon>
        <taxon>rosids</taxon>
        <taxon>fabids</taxon>
        <taxon>Fabales</taxon>
        <taxon>Fabaceae</taxon>
        <taxon>Papilionoideae</taxon>
        <taxon>50 kb inversion clade</taxon>
        <taxon>NPAAA clade</taxon>
        <taxon>indigoferoid/millettioid clade</taxon>
        <taxon>Phaseoleae</taxon>
        <taxon>Vigna</taxon>
    </lineage>
</organism>
<evidence type="ECO:0000313" key="2">
    <source>
        <dbReference type="Proteomes" id="UP000053144"/>
    </source>
</evidence>
<sequence length="98" mass="10750">MDGIKGSSTMGIMLETPTMENSVMVAAGSTMMVDLKKGGIANMEKKGEGVWCTFSNKPLHTRDKYCMESHLVEIGDPNTVIRSGEQRETTLERADKPI</sequence>
<proteinExistence type="predicted"/>
<name>A0A0L9T5V2_PHAAN</name>
<dbReference type="EMBL" id="KQ258286">
    <property type="protein sequence ID" value="KOM25741.1"/>
    <property type="molecule type" value="Genomic_DNA"/>
</dbReference>
<dbReference type="AlphaFoldDB" id="A0A0L9T5V2"/>
<reference evidence="2" key="1">
    <citation type="journal article" date="2015" name="Proc. Natl. Acad. Sci. U.S.A.">
        <title>Genome sequencing of adzuki bean (Vigna angularis) provides insight into high starch and low fat accumulation and domestication.</title>
        <authorList>
            <person name="Yang K."/>
            <person name="Tian Z."/>
            <person name="Chen C."/>
            <person name="Luo L."/>
            <person name="Zhao B."/>
            <person name="Wang Z."/>
            <person name="Yu L."/>
            <person name="Li Y."/>
            <person name="Sun Y."/>
            <person name="Li W."/>
            <person name="Chen Y."/>
            <person name="Li Y."/>
            <person name="Zhang Y."/>
            <person name="Ai D."/>
            <person name="Zhao J."/>
            <person name="Shang C."/>
            <person name="Ma Y."/>
            <person name="Wu B."/>
            <person name="Wang M."/>
            <person name="Gao L."/>
            <person name="Sun D."/>
            <person name="Zhang P."/>
            <person name="Guo F."/>
            <person name="Wang W."/>
            <person name="Li Y."/>
            <person name="Wang J."/>
            <person name="Varshney R.K."/>
            <person name="Wang J."/>
            <person name="Ling H.Q."/>
            <person name="Wan P."/>
        </authorList>
    </citation>
    <scope>NUCLEOTIDE SEQUENCE</scope>
    <source>
        <strain evidence="2">cv. Jingnong 6</strain>
    </source>
</reference>
<accession>A0A0L9T5V2</accession>
<dbReference type="Proteomes" id="UP000053144">
    <property type="component" value="Unassembled WGS sequence"/>
</dbReference>
<protein>
    <submittedName>
        <fullName evidence="1">Uncharacterized protein</fullName>
    </submittedName>
</protein>